<dbReference type="AlphaFoldDB" id="A0A0K2UIY6"/>
<accession>A0A0K2UIY6</accession>
<evidence type="ECO:0000313" key="1">
    <source>
        <dbReference type="EMBL" id="CDW38198.1"/>
    </source>
</evidence>
<reference evidence="1" key="1">
    <citation type="submission" date="2014-05" db="EMBL/GenBank/DDBJ databases">
        <authorList>
            <person name="Chronopoulou M."/>
        </authorList>
    </citation>
    <scope>NUCLEOTIDE SEQUENCE</scope>
    <source>
        <tissue evidence="1">Whole organism</tissue>
    </source>
</reference>
<protein>
    <submittedName>
        <fullName evidence="1">Uncharacterized protein</fullName>
    </submittedName>
</protein>
<dbReference type="EMBL" id="HACA01020837">
    <property type="protein sequence ID" value="CDW38198.1"/>
    <property type="molecule type" value="Transcribed_RNA"/>
</dbReference>
<name>A0A0K2UIY6_LEPSM</name>
<sequence length="68" mass="8051">MNIVKCSRSLIFKVPVGLGDHQRSSRVFRTNHPIKQWSWESWRPTARICLLSFLRLDRKSARRPTARC</sequence>
<organism evidence="1">
    <name type="scientific">Lepeophtheirus salmonis</name>
    <name type="common">Salmon louse</name>
    <name type="synonym">Caligus salmonis</name>
    <dbReference type="NCBI Taxonomy" id="72036"/>
    <lineage>
        <taxon>Eukaryota</taxon>
        <taxon>Metazoa</taxon>
        <taxon>Ecdysozoa</taxon>
        <taxon>Arthropoda</taxon>
        <taxon>Crustacea</taxon>
        <taxon>Multicrustacea</taxon>
        <taxon>Hexanauplia</taxon>
        <taxon>Copepoda</taxon>
        <taxon>Siphonostomatoida</taxon>
        <taxon>Caligidae</taxon>
        <taxon>Lepeophtheirus</taxon>
    </lineage>
</organism>
<proteinExistence type="predicted"/>